<evidence type="ECO:0000313" key="1">
    <source>
        <dbReference type="EMBL" id="PRR79657.1"/>
    </source>
</evidence>
<name>A0A2T0B784_9CLOT</name>
<evidence type="ECO:0000313" key="2">
    <source>
        <dbReference type="Proteomes" id="UP000239471"/>
    </source>
</evidence>
<dbReference type="RefSeq" id="WP_106061142.1">
    <property type="nucleotide sequence ID" value="NZ_PVXQ01000058.1"/>
</dbReference>
<reference evidence="1 2" key="1">
    <citation type="submission" date="2018-03" db="EMBL/GenBank/DDBJ databases">
        <title>Genome sequence of Clostridium vincentii DSM 10228.</title>
        <authorList>
            <person name="Poehlein A."/>
            <person name="Daniel R."/>
        </authorList>
    </citation>
    <scope>NUCLEOTIDE SEQUENCE [LARGE SCALE GENOMIC DNA]</scope>
    <source>
        <strain evidence="1 2">DSM 10228</strain>
    </source>
</reference>
<comment type="caution">
    <text evidence="1">The sequence shown here is derived from an EMBL/GenBank/DDBJ whole genome shotgun (WGS) entry which is preliminary data.</text>
</comment>
<keyword evidence="2" id="KW-1185">Reference proteome</keyword>
<proteinExistence type="predicted"/>
<organism evidence="1 2">
    <name type="scientific">Clostridium vincentii</name>
    <dbReference type="NCBI Taxonomy" id="52704"/>
    <lineage>
        <taxon>Bacteria</taxon>
        <taxon>Bacillati</taxon>
        <taxon>Bacillota</taxon>
        <taxon>Clostridia</taxon>
        <taxon>Eubacteriales</taxon>
        <taxon>Clostridiaceae</taxon>
        <taxon>Clostridium</taxon>
    </lineage>
</organism>
<protein>
    <submittedName>
        <fullName evidence="1">Uncharacterized protein</fullName>
    </submittedName>
</protein>
<accession>A0A2T0B784</accession>
<dbReference type="AlphaFoldDB" id="A0A2T0B784"/>
<sequence>MKRQISNNLLLDTLFLLRDFINNNCKLNLKVSVSNTKEIVSKVDNNMFFKAGQLLMFFFITNVNNLRRENIKYDKETFYIINSPVNKIDENYIKSPTSENIIVDMIYKSTYNKEVLPIEVESISRENLHELKRGFELTYKTMINEKINLINFLQKCELKNSYLNLIKDIKLLNPHELNVQLQFIELRYSKNLIKNELLEKVISCKDNYDEFISASSELLDLFIKNAIIGFGENGLELMWIGYIDESLEAIKYRNIYIAIFFEYIGEVTSNKYYLQATKHSVNPLLTYINNLNDDEKLVYNEEYYEMLKLLYLLNDSIELNYIELDKVIQKNTKTFSSMALREKIRYSSNTDKIILEFIQNKSLDVLHSVILESVLI</sequence>
<gene>
    <name evidence="1" type="ORF">CLVI_32730</name>
</gene>
<dbReference type="EMBL" id="PVXQ01000058">
    <property type="protein sequence ID" value="PRR79657.1"/>
    <property type="molecule type" value="Genomic_DNA"/>
</dbReference>
<dbReference type="Proteomes" id="UP000239471">
    <property type="component" value="Unassembled WGS sequence"/>
</dbReference>